<proteinExistence type="predicted"/>
<keyword evidence="1" id="KW-0812">Transmembrane</keyword>
<organism evidence="2 3">
    <name type="scientific">Candidatus Lloydbacteria bacterium RIFCSPHIGHO2_02_FULL_50_13</name>
    <dbReference type="NCBI Taxonomy" id="1798661"/>
    <lineage>
        <taxon>Bacteria</taxon>
        <taxon>Candidatus Lloydiibacteriota</taxon>
    </lineage>
</organism>
<evidence type="ECO:0000256" key="1">
    <source>
        <dbReference type="SAM" id="Phobius"/>
    </source>
</evidence>
<feature type="transmembrane region" description="Helical" evidence="1">
    <location>
        <begin position="6"/>
        <end position="22"/>
    </location>
</feature>
<dbReference type="AlphaFoldDB" id="A0A1G2D4G0"/>
<dbReference type="EMBL" id="MHLL01000052">
    <property type="protein sequence ID" value="OGZ07801.1"/>
    <property type="molecule type" value="Genomic_DNA"/>
</dbReference>
<dbReference type="Proteomes" id="UP000177996">
    <property type="component" value="Unassembled WGS sequence"/>
</dbReference>
<reference evidence="2 3" key="1">
    <citation type="journal article" date="2016" name="Nat. Commun.">
        <title>Thousands of microbial genomes shed light on interconnected biogeochemical processes in an aquifer system.</title>
        <authorList>
            <person name="Anantharaman K."/>
            <person name="Brown C.T."/>
            <person name="Hug L.A."/>
            <person name="Sharon I."/>
            <person name="Castelle C.J."/>
            <person name="Probst A.J."/>
            <person name="Thomas B.C."/>
            <person name="Singh A."/>
            <person name="Wilkins M.J."/>
            <person name="Karaoz U."/>
            <person name="Brodie E.L."/>
            <person name="Williams K.H."/>
            <person name="Hubbard S.S."/>
            <person name="Banfield J.F."/>
        </authorList>
    </citation>
    <scope>NUCLEOTIDE SEQUENCE [LARGE SCALE GENOMIC DNA]</scope>
</reference>
<gene>
    <name evidence="2" type="ORF">A3D65_05735</name>
</gene>
<comment type="caution">
    <text evidence="2">The sequence shown here is derived from an EMBL/GenBank/DDBJ whole genome shotgun (WGS) entry which is preliminary data.</text>
</comment>
<accession>A0A1G2D4G0</accession>
<keyword evidence="1" id="KW-0472">Membrane</keyword>
<evidence type="ECO:0000313" key="3">
    <source>
        <dbReference type="Proteomes" id="UP000177996"/>
    </source>
</evidence>
<name>A0A1G2D4G0_9BACT</name>
<sequence>MTLALVWAGTILLIGVLLWRRFPEALKKRKLAAETAGKTAVTPAPAAPPLGGALFDALTKPFTLACWALIGGGAWWYSPQIFKAPNWVWVPVIAWALTALFSSAKSASREGDPRGGKEKKPHPSLETAVKYLERAAILSTIAVALWYGFFAPAGSWEKISGKRSADAVRWPDKMVIPKGIPLNPVFTSRKLEGWTATYIAANIHYGVPQSRWRGQRLSLSEKPARELTDVADLTVGFGQGNETLDIRLSGSCCKHGDNDCPLPASVSKACLGDWKDRGSQISGKFYLQVKESGGGNRYFDAYLYDGNNIPQKSWLEMILSGPVIPHIMLQFRPKQWTAENQ</sequence>
<keyword evidence="1" id="KW-1133">Transmembrane helix</keyword>
<evidence type="ECO:0000313" key="2">
    <source>
        <dbReference type="EMBL" id="OGZ07801.1"/>
    </source>
</evidence>
<protein>
    <submittedName>
        <fullName evidence="2">Uncharacterized protein</fullName>
    </submittedName>
</protein>